<accession>A0ABM8SCK4</accession>
<evidence type="ECO:0000313" key="4">
    <source>
        <dbReference type="Proteomes" id="UP000673821"/>
    </source>
</evidence>
<dbReference type="Proteomes" id="UP000673821">
    <property type="component" value="Unassembled WGS sequence"/>
</dbReference>
<evidence type="ECO:0000256" key="1">
    <source>
        <dbReference type="SAM" id="MobiDB-lite"/>
    </source>
</evidence>
<dbReference type="InterPro" id="IPR021136">
    <property type="entry name" value="Flagellar_hook_control-like_C"/>
</dbReference>
<feature type="domain" description="Flagellar hook-length control protein-like C-terminal" evidence="2">
    <location>
        <begin position="338"/>
        <end position="411"/>
    </location>
</feature>
<dbReference type="Pfam" id="PF02120">
    <property type="entry name" value="Flg_hook"/>
    <property type="match status" value="1"/>
</dbReference>
<feature type="region of interest" description="Disordered" evidence="1">
    <location>
        <begin position="199"/>
        <end position="227"/>
    </location>
</feature>
<evidence type="ECO:0000313" key="3">
    <source>
        <dbReference type="EMBL" id="CAE6801246.1"/>
    </source>
</evidence>
<comment type="caution">
    <text evidence="3">The sequence shown here is derived from an EMBL/GenBank/DDBJ whole genome shotgun (WGS) entry which is preliminary data.</text>
</comment>
<protein>
    <recommendedName>
        <fullName evidence="2">Flagellar hook-length control protein-like C-terminal domain-containing protein</fullName>
    </recommendedName>
</protein>
<feature type="compositionally biased region" description="Low complexity" evidence="1">
    <location>
        <begin position="266"/>
        <end position="284"/>
    </location>
</feature>
<feature type="region of interest" description="Disordered" evidence="1">
    <location>
        <begin position="256"/>
        <end position="284"/>
    </location>
</feature>
<organism evidence="3 4">
    <name type="scientific">Paraburkholderia nemoris</name>
    <dbReference type="NCBI Taxonomy" id="2793076"/>
    <lineage>
        <taxon>Bacteria</taxon>
        <taxon>Pseudomonadati</taxon>
        <taxon>Pseudomonadota</taxon>
        <taxon>Betaproteobacteria</taxon>
        <taxon>Burkholderiales</taxon>
        <taxon>Burkholderiaceae</taxon>
        <taxon>Paraburkholderia</taxon>
    </lineage>
</organism>
<feature type="region of interest" description="Disordered" evidence="1">
    <location>
        <begin position="445"/>
        <end position="472"/>
    </location>
</feature>
<evidence type="ECO:0000259" key="2">
    <source>
        <dbReference type="Pfam" id="PF02120"/>
    </source>
</evidence>
<feature type="compositionally biased region" description="Polar residues" evidence="1">
    <location>
        <begin position="256"/>
        <end position="265"/>
    </location>
</feature>
<sequence length="472" mass="46808">MNGIDAVVTSLLANRVDSLLNLAPGSATASQTGAAGVDTEILNTTPVAPPTPAPASAQTALSAVALTLNAIVNSGGEATPAVLGQLPIWPAAPALDVEAGGFSLFDTPATPAASSTNPNTAATAGAAGTAATANVAAAQVPVAALAAALEQTVGDSGLFYESHLAQWLAGQRPPAALATEAQNKLVAAAAQLPLDWASDADQASSPNATTRQGMGAAPNGAPDGNAAARAMPSIQTAQAARFVAGEVLASSLSDLNGQPAHSSVHSAAAQLADDGSSQSSQSMAAAVHPATVPLVRQQLDLLATGQFRWTGEAWPGAKLDWTIEQEGDEWDRSGGGTASEDGQPWRTRLTLSLPTLGTVDADLTLTGMRLVARVQASPAGAARLAAQGENFRQRLAAAGIELNGLTIREIGGGIPATAAGAAAAAAGQAAASAYARSAAAAAAATDKVPAGSRTARAARPGVTPVDDFDWDM</sequence>
<dbReference type="EMBL" id="CAJNBH010000017">
    <property type="protein sequence ID" value="CAE6801246.1"/>
    <property type="molecule type" value="Genomic_DNA"/>
</dbReference>
<reference evidence="3 4" key="1">
    <citation type="submission" date="2021-02" db="EMBL/GenBank/DDBJ databases">
        <authorList>
            <person name="Vanwijnsberghe S."/>
        </authorList>
    </citation>
    <scope>NUCLEOTIDE SEQUENCE [LARGE SCALE GENOMIC DNA]</scope>
    <source>
        <strain evidence="3 4">R-69776</strain>
    </source>
</reference>
<feature type="compositionally biased region" description="Low complexity" evidence="1">
    <location>
        <begin position="213"/>
        <end position="227"/>
    </location>
</feature>
<proteinExistence type="predicted"/>
<gene>
    <name evidence="3" type="ORF">R69776_05218</name>
</gene>
<feature type="compositionally biased region" description="Polar residues" evidence="1">
    <location>
        <begin position="201"/>
        <end position="212"/>
    </location>
</feature>
<keyword evidence="4" id="KW-1185">Reference proteome</keyword>
<dbReference type="RefSeq" id="WP_200572754.1">
    <property type="nucleotide sequence ID" value="NZ_CAJNAW010000006.1"/>
</dbReference>
<name>A0ABM8SCK4_9BURK</name>